<dbReference type="GO" id="GO:0005085">
    <property type="term" value="F:guanyl-nucleotide exchange factor activity"/>
    <property type="evidence" value="ECO:0007669"/>
    <property type="project" value="InterPro"/>
</dbReference>
<dbReference type="PANTHER" id="PTHR14430:SF4">
    <property type="entry name" value="GDP_GTP EXCHANGE FACTOR SEC2 N-TERMINAL DOMAIN-CONTAINING PROTEIN"/>
    <property type="match status" value="1"/>
</dbReference>
<dbReference type="AlphaFoldDB" id="A0A1E3BF25"/>
<dbReference type="SUPFAM" id="SSF144284">
    <property type="entry name" value="Sec2 N-terminal region"/>
    <property type="match status" value="1"/>
</dbReference>
<dbReference type="Pfam" id="PF06428">
    <property type="entry name" value="Sec2p"/>
    <property type="match status" value="1"/>
</dbReference>
<sequence>MSTTTTTTTTTALNTTLIGVPTDITASEKYCAFCGHEGVLSQGEMAAEEAQRRIKELEAQVQFLKLQNTGSIEKLAEYDEEVRRLRSQASAYTPRTSRSSRSSDDMDKSLSPTQLPASNGPVQPQPQEPPQQQSRFTALTSFFPYGRRPSATPTPPPPPASAPPQTQSYVIPPHPGPDPEETLQLQNALNREQNLRKAAENQLSQANTELEDLTAQLFSQANEMVAQERKARARLEERVAVLERRDVEKRTRLDRLEKAMQRVERLRAMVG</sequence>
<evidence type="ECO:0000259" key="4">
    <source>
        <dbReference type="Pfam" id="PF06428"/>
    </source>
</evidence>
<dbReference type="Gene3D" id="6.10.140.910">
    <property type="match status" value="1"/>
</dbReference>
<evidence type="ECO:0000313" key="6">
    <source>
        <dbReference type="Proteomes" id="UP000094569"/>
    </source>
</evidence>
<comment type="caution">
    <text evidence="5">The sequence shown here is derived from an EMBL/GenBank/DDBJ whole genome shotgun (WGS) entry which is preliminary data.</text>
</comment>
<keyword evidence="6" id="KW-1185">Reference proteome</keyword>
<feature type="domain" description="GDP/GTP exchange factor Sec2 N-terminal" evidence="4">
    <location>
        <begin position="181"/>
        <end position="259"/>
    </location>
</feature>
<dbReference type="Proteomes" id="UP000094569">
    <property type="component" value="Unassembled WGS sequence"/>
</dbReference>
<dbReference type="GO" id="GO:0006887">
    <property type="term" value="P:exocytosis"/>
    <property type="evidence" value="ECO:0007669"/>
    <property type="project" value="TreeGrafter"/>
</dbReference>
<dbReference type="InterPro" id="IPR040351">
    <property type="entry name" value="RAB3IL/RAB3IP/Sec2"/>
</dbReference>
<dbReference type="STRING" id="573508.A0A1E3BF25"/>
<name>A0A1E3BF25_ASPCR</name>
<evidence type="ECO:0000256" key="3">
    <source>
        <dbReference type="SAM" id="MobiDB-lite"/>
    </source>
</evidence>
<feature type="compositionally biased region" description="Pro residues" evidence="3">
    <location>
        <begin position="152"/>
        <end position="162"/>
    </location>
</feature>
<evidence type="ECO:0000256" key="2">
    <source>
        <dbReference type="SAM" id="Coils"/>
    </source>
</evidence>
<accession>A0A1E3BF25</accession>
<protein>
    <recommendedName>
        <fullName evidence="4">GDP/GTP exchange factor Sec2 N-terminal domain-containing protein</fullName>
    </recommendedName>
</protein>
<reference evidence="5 6" key="1">
    <citation type="journal article" date="2016" name="BMC Genomics">
        <title>Comparative genomic and transcriptomic analyses of the Fuzhuan brick tea-fermentation fungus Aspergillus cristatus.</title>
        <authorList>
            <person name="Ge Y."/>
            <person name="Wang Y."/>
            <person name="Liu Y."/>
            <person name="Tan Y."/>
            <person name="Ren X."/>
            <person name="Zhang X."/>
            <person name="Hyde K.D."/>
            <person name="Liu Y."/>
            <person name="Liu Z."/>
        </authorList>
    </citation>
    <scope>NUCLEOTIDE SEQUENCE [LARGE SCALE GENOMIC DNA]</scope>
    <source>
        <strain evidence="5 6">GZAAS20.1005</strain>
    </source>
</reference>
<dbReference type="GO" id="GO:0070319">
    <property type="term" value="C:Golgi to plasma membrane transport vesicle"/>
    <property type="evidence" value="ECO:0007669"/>
    <property type="project" value="TreeGrafter"/>
</dbReference>
<proteinExistence type="predicted"/>
<dbReference type="GO" id="GO:0051286">
    <property type="term" value="C:cell tip"/>
    <property type="evidence" value="ECO:0007669"/>
    <property type="project" value="TreeGrafter"/>
</dbReference>
<dbReference type="VEuPathDB" id="FungiDB:SI65_04511"/>
<organism evidence="5 6">
    <name type="scientific">Aspergillus cristatus</name>
    <name type="common">Chinese Fuzhuan brick tea-fermentation fungus</name>
    <name type="synonym">Eurotium cristatum</name>
    <dbReference type="NCBI Taxonomy" id="573508"/>
    <lineage>
        <taxon>Eukaryota</taxon>
        <taxon>Fungi</taxon>
        <taxon>Dikarya</taxon>
        <taxon>Ascomycota</taxon>
        <taxon>Pezizomycotina</taxon>
        <taxon>Eurotiomycetes</taxon>
        <taxon>Eurotiomycetidae</taxon>
        <taxon>Eurotiales</taxon>
        <taxon>Aspergillaceae</taxon>
        <taxon>Aspergillus</taxon>
        <taxon>Aspergillus subgen. Aspergillus</taxon>
    </lineage>
</organism>
<feature type="coiled-coil region" evidence="2">
    <location>
        <begin position="182"/>
        <end position="245"/>
    </location>
</feature>
<dbReference type="InterPro" id="IPR009449">
    <property type="entry name" value="Sec2_N"/>
</dbReference>
<evidence type="ECO:0000313" key="5">
    <source>
        <dbReference type="EMBL" id="ODM19527.1"/>
    </source>
</evidence>
<dbReference type="OrthoDB" id="5560525at2759"/>
<feature type="coiled-coil region" evidence="2">
    <location>
        <begin position="40"/>
        <end position="74"/>
    </location>
</feature>
<keyword evidence="1 2" id="KW-0175">Coiled coil</keyword>
<feature type="region of interest" description="Disordered" evidence="3">
    <location>
        <begin position="87"/>
        <end position="180"/>
    </location>
</feature>
<dbReference type="PANTHER" id="PTHR14430">
    <property type="entry name" value="RABIN3-RELATED"/>
    <property type="match status" value="1"/>
</dbReference>
<gene>
    <name evidence="5" type="ORF">SI65_04511</name>
</gene>
<dbReference type="EMBL" id="JXNT01000004">
    <property type="protein sequence ID" value="ODM19527.1"/>
    <property type="molecule type" value="Genomic_DNA"/>
</dbReference>
<evidence type="ECO:0000256" key="1">
    <source>
        <dbReference type="ARBA" id="ARBA00023054"/>
    </source>
</evidence>